<feature type="transmembrane region" description="Helical" evidence="1">
    <location>
        <begin position="12"/>
        <end position="35"/>
    </location>
</feature>
<reference evidence="2 3" key="1">
    <citation type="journal article" date="2012" name="J. Bacteriol.">
        <title>Complete Genome Sequence of the Thermophilic, Piezophilic, Heterotrophic Bacterium Marinitoga piezophila KA3.</title>
        <authorList>
            <person name="Lucas S."/>
            <person name="Han J."/>
            <person name="Lapidus A."/>
            <person name="Cheng J.F."/>
            <person name="Goodwin L.A."/>
            <person name="Pitluck S."/>
            <person name="Peters L."/>
            <person name="Mikhailova N."/>
            <person name="Teshima H."/>
            <person name="Detter J.C."/>
            <person name="Han C."/>
            <person name="Tapia R."/>
            <person name="Land M."/>
            <person name="Hauser L."/>
            <person name="Kyrpides N.C."/>
            <person name="Ivanova N."/>
            <person name="Pagani I."/>
            <person name="Vannier P."/>
            <person name="Oger P."/>
            <person name="Bartlett D.H."/>
            <person name="Noll K.M."/>
            <person name="Woyke T."/>
            <person name="Jebbar M."/>
        </authorList>
    </citation>
    <scope>NUCLEOTIDE SEQUENCE [LARGE SCALE GENOMIC DNA]</scope>
    <source>
        <strain evidence="3">DSM 14283 / JCM 11233 / KA3</strain>
    </source>
</reference>
<keyword evidence="1" id="KW-0472">Membrane</keyword>
<keyword evidence="1" id="KW-0812">Transmembrane</keyword>
<dbReference type="Proteomes" id="UP000007161">
    <property type="component" value="Chromosome"/>
</dbReference>
<accession>H2J3G1</accession>
<dbReference type="STRING" id="443254.Marpi_1377"/>
<dbReference type="KEGG" id="mpz:Marpi_1377"/>
<keyword evidence="1" id="KW-1133">Transmembrane helix</keyword>
<sequence length="138" mass="16705">MLWGFESRLRKYLNIFSYVILSISIIFMGFSIYYYNNKIYEIKLNYIDNREKMFQEYKKRIELARKTNEEFFNFLKFLEKLETEVRILSLKYSANTTLEATIAVSIKDSVEIVAPFEIEEKGDIDLVYKQYKILELRK</sequence>
<name>H2J3G1_MARPK</name>
<evidence type="ECO:0000313" key="2">
    <source>
        <dbReference type="EMBL" id="AEX85777.1"/>
    </source>
</evidence>
<evidence type="ECO:0000313" key="3">
    <source>
        <dbReference type="Proteomes" id="UP000007161"/>
    </source>
</evidence>
<keyword evidence="3" id="KW-1185">Reference proteome</keyword>
<evidence type="ECO:0000256" key="1">
    <source>
        <dbReference type="SAM" id="Phobius"/>
    </source>
</evidence>
<gene>
    <name evidence="2" type="ordered locus">Marpi_1377</name>
</gene>
<reference evidence="3" key="2">
    <citation type="submission" date="2012-01" db="EMBL/GenBank/DDBJ databases">
        <title>Complete sequence of chromosome of Marinitoga piezophila KA3.</title>
        <authorList>
            <person name="Lucas S."/>
            <person name="Han J."/>
            <person name="Lapidus A."/>
            <person name="Cheng J.-F."/>
            <person name="Goodwin L."/>
            <person name="Pitluck S."/>
            <person name="Peters L."/>
            <person name="Mikhailova N."/>
            <person name="Teshima H."/>
            <person name="Detter J.C."/>
            <person name="Han C."/>
            <person name="Tapia R."/>
            <person name="Land M."/>
            <person name="Hauser L."/>
            <person name="Kyrpides N."/>
            <person name="Ivanova N."/>
            <person name="Pagani I."/>
            <person name="Jebbar M."/>
            <person name="Vannier P."/>
            <person name="Oger P."/>
            <person name="Cario A."/>
            <person name="Bartlett D."/>
            <person name="Noll K.M."/>
            <person name="Woyke T."/>
        </authorList>
    </citation>
    <scope>NUCLEOTIDE SEQUENCE [LARGE SCALE GENOMIC DNA]</scope>
    <source>
        <strain evidence="3">DSM 14283 / JCM 11233 / KA3</strain>
    </source>
</reference>
<proteinExistence type="predicted"/>
<dbReference type="HOGENOM" id="CLU_1852807_0_0_0"/>
<organism evidence="2 3">
    <name type="scientific">Marinitoga piezophila (strain DSM 14283 / JCM 11233 / KA3)</name>
    <dbReference type="NCBI Taxonomy" id="443254"/>
    <lineage>
        <taxon>Bacteria</taxon>
        <taxon>Thermotogati</taxon>
        <taxon>Thermotogota</taxon>
        <taxon>Thermotogae</taxon>
        <taxon>Petrotogales</taxon>
        <taxon>Petrotogaceae</taxon>
        <taxon>Marinitoga</taxon>
    </lineage>
</organism>
<dbReference type="EMBL" id="CP003257">
    <property type="protein sequence ID" value="AEX85777.1"/>
    <property type="molecule type" value="Genomic_DNA"/>
</dbReference>
<dbReference type="AlphaFoldDB" id="H2J3G1"/>
<protein>
    <submittedName>
        <fullName evidence="2">Uncharacterized protein</fullName>
    </submittedName>
</protein>